<dbReference type="EMBL" id="PKMF04000606">
    <property type="protein sequence ID" value="KAK7824340.1"/>
    <property type="molecule type" value="Genomic_DNA"/>
</dbReference>
<proteinExistence type="predicted"/>
<protein>
    <submittedName>
        <fullName evidence="1">Uncharacterized protein</fullName>
    </submittedName>
</protein>
<evidence type="ECO:0000313" key="1">
    <source>
        <dbReference type="EMBL" id="KAK7824340.1"/>
    </source>
</evidence>
<accession>A0AAW0JBW1</accession>
<name>A0AAW0JBW1_QUESU</name>
<gene>
    <name evidence="1" type="ORF">CFP56_034560</name>
</gene>
<reference evidence="1 2" key="1">
    <citation type="journal article" date="2018" name="Sci. Data">
        <title>The draft genome sequence of cork oak.</title>
        <authorList>
            <person name="Ramos A.M."/>
            <person name="Usie A."/>
            <person name="Barbosa P."/>
            <person name="Barros P.M."/>
            <person name="Capote T."/>
            <person name="Chaves I."/>
            <person name="Simoes F."/>
            <person name="Abreu I."/>
            <person name="Carrasquinho I."/>
            <person name="Faro C."/>
            <person name="Guimaraes J.B."/>
            <person name="Mendonca D."/>
            <person name="Nobrega F."/>
            <person name="Rodrigues L."/>
            <person name="Saibo N.J.M."/>
            <person name="Varela M.C."/>
            <person name="Egas C."/>
            <person name="Matos J."/>
            <person name="Miguel C.M."/>
            <person name="Oliveira M.M."/>
            <person name="Ricardo C.P."/>
            <person name="Goncalves S."/>
        </authorList>
    </citation>
    <scope>NUCLEOTIDE SEQUENCE [LARGE SCALE GENOMIC DNA]</scope>
    <source>
        <strain evidence="2">cv. HL8</strain>
    </source>
</reference>
<dbReference type="Proteomes" id="UP000237347">
    <property type="component" value="Unassembled WGS sequence"/>
</dbReference>
<evidence type="ECO:0000313" key="2">
    <source>
        <dbReference type="Proteomes" id="UP000237347"/>
    </source>
</evidence>
<sequence>MNLDEHQSPREPLLLAEAFLPPYFCRRLKTRLIFKHQKSILRSVAPTATVAYDNKRASKLCLVAEKLGGDAIKCLANESMCSGSELLKPIVSRLQLLFPLSKLDPLT</sequence>
<comment type="caution">
    <text evidence="1">The sequence shown here is derived from an EMBL/GenBank/DDBJ whole genome shotgun (WGS) entry which is preliminary data.</text>
</comment>
<dbReference type="AlphaFoldDB" id="A0AAW0JBW1"/>
<organism evidence="1 2">
    <name type="scientific">Quercus suber</name>
    <name type="common">Cork oak</name>
    <dbReference type="NCBI Taxonomy" id="58331"/>
    <lineage>
        <taxon>Eukaryota</taxon>
        <taxon>Viridiplantae</taxon>
        <taxon>Streptophyta</taxon>
        <taxon>Embryophyta</taxon>
        <taxon>Tracheophyta</taxon>
        <taxon>Spermatophyta</taxon>
        <taxon>Magnoliopsida</taxon>
        <taxon>eudicotyledons</taxon>
        <taxon>Gunneridae</taxon>
        <taxon>Pentapetalae</taxon>
        <taxon>rosids</taxon>
        <taxon>fabids</taxon>
        <taxon>Fagales</taxon>
        <taxon>Fagaceae</taxon>
        <taxon>Quercus</taxon>
    </lineage>
</organism>
<keyword evidence="2" id="KW-1185">Reference proteome</keyword>